<dbReference type="AlphaFoldDB" id="A0A4R4EKB6"/>
<evidence type="ECO:0000313" key="2">
    <source>
        <dbReference type="Proteomes" id="UP000295418"/>
    </source>
</evidence>
<comment type="caution">
    <text evidence="1">The sequence shown here is derived from an EMBL/GenBank/DDBJ whole genome shotgun (WGS) entry which is preliminary data.</text>
</comment>
<dbReference type="PANTHER" id="PTHR39179">
    <property type="entry name" value="SPORE COAT PROTEIN I"/>
    <property type="match status" value="1"/>
</dbReference>
<reference evidence="1 2" key="1">
    <citation type="submission" date="2019-03" db="EMBL/GenBank/DDBJ databases">
        <authorList>
            <person name="Kim M.K.M."/>
        </authorList>
    </citation>
    <scope>NUCLEOTIDE SEQUENCE [LARGE SCALE GENOMIC DNA]</scope>
    <source>
        <strain evidence="1 2">18JY21-1</strain>
    </source>
</reference>
<dbReference type="GO" id="GO:0042601">
    <property type="term" value="C:endospore-forming forespore"/>
    <property type="evidence" value="ECO:0007669"/>
    <property type="project" value="TreeGrafter"/>
</dbReference>
<dbReference type="Gene3D" id="3.90.1200.10">
    <property type="match status" value="1"/>
</dbReference>
<dbReference type="OrthoDB" id="9771902at2"/>
<dbReference type="SUPFAM" id="SSF56112">
    <property type="entry name" value="Protein kinase-like (PK-like)"/>
    <property type="match status" value="1"/>
</dbReference>
<accession>A0A4R4EKB6</accession>
<name>A0A4R4EKB6_9BACL</name>
<keyword evidence="1" id="KW-0167">Capsid protein</keyword>
<dbReference type="EMBL" id="SKFG01000002">
    <property type="protein sequence ID" value="TCZ80207.1"/>
    <property type="molecule type" value="Genomic_DNA"/>
</dbReference>
<keyword evidence="2" id="KW-1185">Reference proteome</keyword>
<dbReference type="RefSeq" id="WP_132416853.1">
    <property type="nucleotide sequence ID" value="NZ_SKFG01000002.1"/>
</dbReference>
<organism evidence="1 2">
    <name type="scientific">Paenibacillus albiflavus</name>
    <dbReference type="NCBI Taxonomy" id="2545760"/>
    <lineage>
        <taxon>Bacteria</taxon>
        <taxon>Bacillati</taxon>
        <taxon>Bacillota</taxon>
        <taxon>Bacilli</taxon>
        <taxon>Bacillales</taxon>
        <taxon>Paenibacillaceae</taxon>
        <taxon>Paenibacillus</taxon>
    </lineage>
</organism>
<dbReference type="PANTHER" id="PTHR39179:SF1">
    <property type="entry name" value="SPORE COAT PROTEIN I"/>
    <property type="match status" value="1"/>
</dbReference>
<dbReference type="Proteomes" id="UP000295418">
    <property type="component" value="Unassembled WGS sequence"/>
</dbReference>
<dbReference type="InterPro" id="IPR011009">
    <property type="entry name" value="Kinase-like_dom_sf"/>
</dbReference>
<dbReference type="InterPro" id="IPR014255">
    <property type="entry name" value="Spore_coat_CotS"/>
</dbReference>
<proteinExistence type="predicted"/>
<dbReference type="InterPro" id="IPR047175">
    <property type="entry name" value="CotS-like"/>
</dbReference>
<protein>
    <submittedName>
        <fullName evidence="1">CotS family spore coat protein</fullName>
    </submittedName>
</protein>
<evidence type="ECO:0000313" key="1">
    <source>
        <dbReference type="EMBL" id="TCZ80207.1"/>
    </source>
</evidence>
<dbReference type="NCBIfam" id="TIGR02906">
    <property type="entry name" value="spore_CotS"/>
    <property type="match status" value="1"/>
</dbReference>
<keyword evidence="1" id="KW-0946">Virion</keyword>
<dbReference type="Gene3D" id="3.30.200.20">
    <property type="entry name" value="Phosphorylase Kinase, domain 1"/>
    <property type="match status" value="1"/>
</dbReference>
<sequence>MDNYQIVPWQDVILSPGIVAEQYVPPELEMLAREVMTHYDMQVNEMLLITSKPDKGGAIWKIGTSKGNLSLKCLHRRPRRSLFSVGAQEYMSKLGYRVPSFIPTKEGNLYVEAGGKLWIVTDWIDPLVPVSKIDLEGASQLCFGLGEFHKNSKGYIPPRGSEKSSRLYGWGKYYEKIIAKIGWFQDLALAYPETAASASLLDVIEEFKRQANDMYQRFQNSPYQRMIAKGEAHWGLVHQDFGWSNGQMGPGGIWVIDLDGVAYDLPIRDLRKLITSTMDDMGVWDLTWIRGMIDAYHQANPIDQETFEILWIDMAFPNEFYKHVKEIVFNPQLFLETELAENLQRVLKTETSKWEALSELEKDKMNYPAGDYSAETFQPSIIERQAAVLPGDLQTPNYSDAPVKDDIISVPSILEPVLSDTAESAPTIPIESVYSDTVESTPTIPIEPVFSDTAESALTIPIEPVLSDTAESAPTVPLVPAFQLPMPENFGPALIQLPTDRRKKFTLRVPKRRATQKTKIIKKIRYIKRKTQKKPTNWKRGSCAEIIFVIRIWCAKRKVKPLHHPKKKRMKKRLGFKKPNNRVAKPIRKNTQLAQRSKKVSPPLLKIGIFTVKGSCYL</sequence>
<gene>
    <name evidence="1" type="ORF">E0485_05005</name>
</gene>